<dbReference type="Gene3D" id="1.10.510.10">
    <property type="entry name" value="Transferase(Phosphotransferase) domain 1"/>
    <property type="match status" value="1"/>
</dbReference>
<evidence type="ECO:0000256" key="3">
    <source>
        <dbReference type="ARBA" id="ARBA00022777"/>
    </source>
</evidence>
<evidence type="ECO:0000256" key="2">
    <source>
        <dbReference type="ARBA" id="ARBA00022741"/>
    </source>
</evidence>
<gene>
    <name evidence="6" type="ORF">POM88_028296</name>
</gene>
<accession>A0AAD8IBN3</accession>
<dbReference type="PANTHER" id="PTHR47973">
    <property type="entry name" value="CYSTEINE-RICH RECEPTOR-LIKE PROTEIN KINASE 3"/>
    <property type="match status" value="1"/>
</dbReference>
<dbReference type="EMBL" id="JAUIZM010000006">
    <property type="protein sequence ID" value="KAK1381552.1"/>
    <property type="molecule type" value="Genomic_DNA"/>
</dbReference>
<evidence type="ECO:0000256" key="1">
    <source>
        <dbReference type="ARBA" id="ARBA00022679"/>
    </source>
</evidence>
<keyword evidence="4" id="KW-0067">ATP-binding</keyword>
<dbReference type="AlphaFoldDB" id="A0AAD8IBN3"/>
<proteinExistence type="predicted"/>
<evidence type="ECO:0000313" key="6">
    <source>
        <dbReference type="EMBL" id="KAK1381552.1"/>
    </source>
</evidence>
<comment type="caution">
    <text evidence="6">The sequence shown here is derived from an EMBL/GenBank/DDBJ whole genome shotgun (WGS) entry which is preliminary data.</text>
</comment>
<evidence type="ECO:0000259" key="5">
    <source>
        <dbReference type="PROSITE" id="PS50011"/>
    </source>
</evidence>
<keyword evidence="7" id="KW-1185">Reference proteome</keyword>
<dbReference type="Pfam" id="PF00069">
    <property type="entry name" value="Pkinase"/>
    <property type="match status" value="1"/>
</dbReference>
<organism evidence="6 7">
    <name type="scientific">Heracleum sosnowskyi</name>
    <dbReference type="NCBI Taxonomy" id="360622"/>
    <lineage>
        <taxon>Eukaryota</taxon>
        <taxon>Viridiplantae</taxon>
        <taxon>Streptophyta</taxon>
        <taxon>Embryophyta</taxon>
        <taxon>Tracheophyta</taxon>
        <taxon>Spermatophyta</taxon>
        <taxon>Magnoliopsida</taxon>
        <taxon>eudicotyledons</taxon>
        <taxon>Gunneridae</taxon>
        <taxon>Pentapetalae</taxon>
        <taxon>asterids</taxon>
        <taxon>campanulids</taxon>
        <taxon>Apiales</taxon>
        <taxon>Apiaceae</taxon>
        <taxon>Apioideae</taxon>
        <taxon>apioid superclade</taxon>
        <taxon>Tordylieae</taxon>
        <taxon>Tordyliinae</taxon>
        <taxon>Heracleum</taxon>
    </lineage>
</organism>
<protein>
    <submittedName>
        <fullName evidence="6">Brassinosteroid insensitive 1-associated receptor kinase 1</fullName>
    </submittedName>
</protein>
<dbReference type="GO" id="GO:0004672">
    <property type="term" value="F:protein kinase activity"/>
    <property type="evidence" value="ECO:0007669"/>
    <property type="project" value="InterPro"/>
</dbReference>
<feature type="domain" description="Protein kinase" evidence="5">
    <location>
        <begin position="1"/>
        <end position="140"/>
    </location>
</feature>
<evidence type="ECO:0000313" key="7">
    <source>
        <dbReference type="Proteomes" id="UP001237642"/>
    </source>
</evidence>
<dbReference type="SUPFAM" id="SSF56112">
    <property type="entry name" value="Protein kinase-like (PK-like)"/>
    <property type="match status" value="1"/>
</dbReference>
<dbReference type="Proteomes" id="UP001237642">
    <property type="component" value="Unassembled WGS sequence"/>
</dbReference>
<keyword evidence="1" id="KW-0808">Transferase</keyword>
<dbReference type="InterPro" id="IPR011009">
    <property type="entry name" value="Kinase-like_dom_sf"/>
</dbReference>
<keyword evidence="3 6" id="KW-0418">Kinase</keyword>
<dbReference type="InterPro" id="IPR000719">
    <property type="entry name" value="Prot_kinase_dom"/>
</dbReference>
<keyword evidence="2" id="KW-0547">Nucleotide-binding</keyword>
<reference evidence="6" key="2">
    <citation type="submission" date="2023-05" db="EMBL/GenBank/DDBJ databases">
        <authorList>
            <person name="Schelkunov M.I."/>
        </authorList>
    </citation>
    <scope>NUCLEOTIDE SEQUENCE</scope>
    <source>
        <strain evidence="6">Hsosn_3</strain>
        <tissue evidence="6">Leaf</tissue>
    </source>
</reference>
<evidence type="ECO:0000256" key="4">
    <source>
        <dbReference type="ARBA" id="ARBA00022840"/>
    </source>
</evidence>
<reference evidence="6" key="1">
    <citation type="submission" date="2023-02" db="EMBL/GenBank/DDBJ databases">
        <title>Genome of toxic invasive species Heracleum sosnowskyi carries increased number of genes despite the absence of recent whole-genome duplications.</title>
        <authorList>
            <person name="Schelkunov M."/>
            <person name="Shtratnikova V."/>
            <person name="Makarenko M."/>
            <person name="Klepikova A."/>
            <person name="Omelchenko D."/>
            <person name="Novikova G."/>
            <person name="Obukhova E."/>
            <person name="Bogdanov V."/>
            <person name="Penin A."/>
            <person name="Logacheva M."/>
        </authorList>
    </citation>
    <scope>NUCLEOTIDE SEQUENCE</scope>
    <source>
        <strain evidence="6">Hsosn_3</strain>
        <tissue evidence="6">Leaf</tissue>
    </source>
</reference>
<keyword evidence="6" id="KW-0675">Receptor</keyword>
<dbReference type="GO" id="GO:0005524">
    <property type="term" value="F:ATP binding"/>
    <property type="evidence" value="ECO:0007669"/>
    <property type="project" value="UniProtKB-KW"/>
</dbReference>
<sequence>MDNKDTHVTTAVRGTIGHIAPEYLSTGQSSEKTDCFGYGVMLLELITGQRAFDLARLATDDNVMLLDWVKGLLMNKKLQSLVDANLQSNYVVEQVEELIQVALLCTQDSPTERPKTSEVVKMLEGDGLAERWKKWQEEMFRQESNNNTYNPFTHWTIADSTYKLRADELSEPR</sequence>
<name>A0AAD8IBN3_9APIA</name>
<dbReference type="PROSITE" id="PS50011">
    <property type="entry name" value="PROTEIN_KINASE_DOM"/>
    <property type="match status" value="1"/>
</dbReference>
<dbReference type="InterPro" id="IPR052059">
    <property type="entry name" value="CR_Ser/Thr_kinase"/>
</dbReference>